<evidence type="ECO:0000313" key="7">
    <source>
        <dbReference type="Proteomes" id="UP000030765"/>
    </source>
</evidence>
<dbReference type="GO" id="GO:0016323">
    <property type="term" value="C:basolateral plasma membrane"/>
    <property type="evidence" value="ECO:0007669"/>
    <property type="project" value="TreeGrafter"/>
</dbReference>
<keyword evidence="7" id="KW-1185">Reference proteome</keyword>
<proteinExistence type="predicted"/>
<feature type="compositionally biased region" description="Basic and acidic residues" evidence="3">
    <location>
        <begin position="139"/>
        <end position="155"/>
    </location>
</feature>
<dbReference type="GO" id="GO:0097120">
    <property type="term" value="P:receptor localization to synapse"/>
    <property type="evidence" value="ECO:0007669"/>
    <property type="project" value="TreeGrafter"/>
</dbReference>
<evidence type="ECO:0000313" key="6">
    <source>
        <dbReference type="EnsemblMetazoa" id="ASIC021412-PA"/>
    </source>
</evidence>
<dbReference type="VEuPathDB" id="VectorBase:ASIS012882"/>
<keyword evidence="2" id="KW-0472">Membrane</keyword>
<dbReference type="SUPFAM" id="SSF50156">
    <property type="entry name" value="PDZ domain-like"/>
    <property type="match status" value="1"/>
</dbReference>
<dbReference type="Proteomes" id="UP000030765">
    <property type="component" value="Unassembled WGS sequence"/>
</dbReference>
<reference evidence="5 7" key="1">
    <citation type="journal article" date="2014" name="BMC Genomics">
        <title>Genome sequence of Anopheles sinensis provides insight into genetics basis of mosquito competence for malaria parasites.</title>
        <authorList>
            <person name="Zhou D."/>
            <person name="Zhang D."/>
            <person name="Ding G."/>
            <person name="Shi L."/>
            <person name="Hou Q."/>
            <person name="Ye Y."/>
            <person name="Xu Y."/>
            <person name="Zhou H."/>
            <person name="Xiong C."/>
            <person name="Li S."/>
            <person name="Yu J."/>
            <person name="Hong S."/>
            <person name="Yu X."/>
            <person name="Zou P."/>
            <person name="Chen C."/>
            <person name="Chang X."/>
            <person name="Wang W."/>
            <person name="Lv Y."/>
            <person name="Sun Y."/>
            <person name="Ma L."/>
            <person name="Shen B."/>
            <person name="Zhu C."/>
        </authorList>
    </citation>
    <scope>NUCLEOTIDE SEQUENCE [LARGE SCALE GENOMIC DNA]</scope>
</reference>
<feature type="region of interest" description="Disordered" evidence="3">
    <location>
        <begin position="120"/>
        <end position="190"/>
    </location>
</feature>
<gene>
    <name evidence="5" type="ORF">ZHAS_00021412</name>
</gene>
<dbReference type="InterPro" id="IPR036034">
    <property type="entry name" value="PDZ_sf"/>
</dbReference>
<dbReference type="Gene3D" id="2.30.42.10">
    <property type="match status" value="1"/>
</dbReference>
<dbReference type="GO" id="GO:0098609">
    <property type="term" value="P:cell-cell adhesion"/>
    <property type="evidence" value="ECO:0007669"/>
    <property type="project" value="TreeGrafter"/>
</dbReference>
<dbReference type="InterPro" id="IPR001478">
    <property type="entry name" value="PDZ"/>
</dbReference>
<dbReference type="GO" id="GO:0045197">
    <property type="term" value="P:establishment or maintenance of epithelial cell apical/basal polarity"/>
    <property type="evidence" value="ECO:0007669"/>
    <property type="project" value="TreeGrafter"/>
</dbReference>
<dbReference type="EMBL" id="KE525413">
    <property type="protein sequence ID" value="KFB53082.1"/>
    <property type="molecule type" value="Genomic_DNA"/>
</dbReference>
<dbReference type="PANTHER" id="PTHR23119:SF51">
    <property type="entry name" value="DISKS LARGE 1 TUMOR SUPPRESSOR PROTEIN"/>
    <property type="match status" value="1"/>
</dbReference>
<dbReference type="EnsemblMetazoa" id="ASIC021412-RA">
    <property type="protein sequence ID" value="ASIC021412-PA"/>
    <property type="gene ID" value="ASIC021412"/>
</dbReference>
<sequence length="190" mass="20798">MTVSALPGSVKLEGWGPEKKVAIEKSDKSSFGFSIVGGKVNVGGDVTSGLFIKSIIPDSPADKCGELRIGDRILAVNENSLENASHEKAVNYIKTANDRIVLVVQSLERNVTETNPMVLQKRIPPPITPSKTPEVEYIQDGKPKQEKPNTPEDNKTVPATKARQESTGKSASYKKRKWSDHARNKKEANF</sequence>
<dbReference type="SMART" id="SM00228">
    <property type="entry name" value="PDZ"/>
    <property type="match status" value="1"/>
</dbReference>
<name>A0A084WS88_ANOSI</name>
<accession>A0A084WS88</accession>
<dbReference type="GO" id="GO:0043113">
    <property type="term" value="P:receptor clustering"/>
    <property type="evidence" value="ECO:0007669"/>
    <property type="project" value="TreeGrafter"/>
</dbReference>
<reference evidence="6" key="2">
    <citation type="submission" date="2020-05" db="UniProtKB">
        <authorList>
            <consortium name="EnsemblMetazoa"/>
        </authorList>
    </citation>
    <scope>IDENTIFICATION</scope>
</reference>
<dbReference type="PANTHER" id="PTHR23119">
    <property type="entry name" value="DISCS LARGE"/>
    <property type="match status" value="1"/>
</dbReference>
<dbReference type="STRING" id="74873.A0A084WS88"/>
<dbReference type="GO" id="GO:0019901">
    <property type="term" value="F:protein kinase binding"/>
    <property type="evidence" value="ECO:0007669"/>
    <property type="project" value="TreeGrafter"/>
</dbReference>
<dbReference type="PROSITE" id="PS50106">
    <property type="entry name" value="PDZ"/>
    <property type="match status" value="1"/>
</dbReference>
<evidence type="ECO:0000256" key="3">
    <source>
        <dbReference type="SAM" id="MobiDB-lite"/>
    </source>
</evidence>
<evidence type="ECO:0000256" key="1">
    <source>
        <dbReference type="ARBA" id="ARBA00004370"/>
    </source>
</evidence>
<comment type="subcellular location">
    <subcellularLocation>
        <location evidence="1">Membrane</location>
    </subcellularLocation>
</comment>
<dbReference type="OrthoDB" id="438726at2759"/>
<dbReference type="VEuPathDB" id="VectorBase:ASIC021412"/>
<evidence type="ECO:0000313" key="5">
    <source>
        <dbReference type="EMBL" id="KFB53082.1"/>
    </source>
</evidence>
<dbReference type="InterPro" id="IPR050614">
    <property type="entry name" value="Synaptic_Scaffolding_LAP-MAGUK"/>
</dbReference>
<organism evidence="5">
    <name type="scientific">Anopheles sinensis</name>
    <name type="common">Mosquito</name>
    <dbReference type="NCBI Taxonomy" id="74873"/>
    <lineage>
        <taxon>Eukaryota</taxon>
        <taxon>Metazoa</taxon>
        <taxon>Ecdysozoa</taxon>
        <taxon>Arthropoda</taxon>
        <taxon>Hexapoda</taxon>
        <taxon>Insecta</taxon>
        <taxon>Pterygota</taxon>
        <taxon>Neoptera</taxon>
        <taxon>Endopterygota</taxon>
        <taxon>Diptera</taxon>
        <taxon>Nematocera</taxon>
        <taxon>Culicoidea</taxon>
        <taxon>Culicidae</taxon>
        <taxon>Anophelinae</taxon>
        <taxon>Anopheles</taxon>
    </lineage>
</organism>
<dbReference type="AlphaFoldDB" id="A0A084WS88"/>
<feature type="compositionally biased region" description="Basic and acidic residues" evidence="3">
    <location>
        <begin position="179"/>
        <end position="190"/>
    </location>
</feature>
<evidence type="ECO:0000256" key="2">
    <source>
        <dbReference type="ARBA" id="ARBA00023136"/>
    </source>
</evidence>
<protein>
    <submittedName>
        <fullName evidence="5">AGAP002145-PA-like protein</fullName>
    </submittedName>
    <submittedName>
        <fullName evidence="6">PDZ domain-containing protein</fullName>
    </submittedName>
</protein>
<feature type="domain" description="PDZ" evidence="4">
    <location>
        <begin position="20"/>
        <end position="108"/>
    </location>
</feature>
<dbReference type="Pfam" id="PF00595">
    <property type="entry name" value="PDZ"/>
    <property type="match status" value="1"/>
</dbReference>
<evidence type="ECO:0000259" key="4">
    <source>
        <dbReference type="PROSITE" id="PS50106"/>
    </source>
</evidence>
<dbReference type="GO" id="GO:0030054">
    <property type="term" value="C:cell junction"/>
    <property type="evidence" value="ECO:0007669"/>
    <property type="project" value="TreeGrafter"/>
</dbReference>
<dbReference type="EMBL" id="ATLV01026394">
    <property type="status" value="NOT_ANNOTATED_CDS"/>
    <property type="molecule type" value="Genomic_DNA"/>
</dbReference>